<proteinExistence type="predicted"/>
<feature type="compositionally biased region" description="Low complexity" evidence="14">
    <location>
        <begin position="576"/>
        <end position="593"/>
    </location>
</feature>
<feature type="region of interest" description="Disordered" evidence="14">
    <location>
        <begin position="576"/>
        <end position="615"/>
    </location>
</feature>
<evidence type="ECO:0000259" key="16">
    <source>
        <dbReference type="PROSITE" id="PS51805"/>
    </source>
</evidence>
<evidence type="ECO:0000256" key="10">
    <source>
        <dbReference type="ARBA" id="ARBA00022853"/>
    </source>
</evidence>
<dbReference type="InterPro" id="IPR003888">
    <property type="entry name" value="FYrich_N"/>
</dbReference>
<feature type="compositionally biased region" description="Low complexity" evidence="14">
    <location>
        <begin position="549"/>
        <end position="563"/>
    </location>
</feature>
<keyword evidence="11" id="KW-0805">Transcription regulation</keyword>
<feature type="region of interest" description="Disordered" evidence="14">
    <location>
        <begin position="401"/>
        <end position="420"/>
    </location>
</feature>
<evidence type="ECO:0000259" key="15">
    <source>
        <dbReference type="PROSITE" id="PS50280"/>
    </source>
</evidence>
<keyword evidence="12" id="KW-0804">Transcription</keyword>
<feature type="region of interest" description="Disordered" evidence="14">
    <location>
        <begin position="20"/>
        <end position="49"/>
    </location>
</feature>
<dbReference type="PANTHER" id="PTHR45888">
    <property type="entry name" value="HL01030P-RELATED"/>
    <property type="match status" value="1"/>
</dbReference>
<dbReference type="Proteomes" id="UP000682733">
    <property type="component" value="Unassembled WGS sequence"/>
</dbReference>
<evidence type="ECO:0000256" key="1">
    <source>
        <dbReference type="ARBA" id="ARBA00004123"/>
    </source>
</evidence>
<comment type="subcellular location">
    <subcellularLocation>
        <location evidence="1">Nucleus</location>
    </subcellularLocation>
</comment>
<evidence type="ECO:0000313" key="19">
    <source>
        <dbReference type="Proteomes" id="UP000682733"/>
    </source>
</evidence>
<feature type="region of interest" description="Disordered" evidence="14">
    <location>
        <begin position="750"/>
        <end position="783"/>
    </location>
</feature>
<keyword evidence="9" id="KW-0862">Zinc</keyword>
<feature type="region of interest" description="Disordered" evidence="14">
    <location>
        <begin position="231"/>
        <end position="267"/>
    </location>
</feature>
<dbReference type="EMBL" id="CAJOBA010001596">
    <property type="protein sequence ID" value="CAF3604307.1"/>
    <property type="molecule type" value="Genomic_DNA"/>
</dbReference>
<dbReference type="GO" id="GO:0003713">
    <property type="term" value="F:transcription coactivator activity"/>
    <property type="evidence" value="ECO:0007669"/>
    <property type="project" value="TreeGrafter"/>
</dbReference>
<dbReference type="SMART" id="SM00542">
    <property type="entry name" value="FYRC"/>
    <property type="match status" value="1"/>
</dbReference>
<keyword evidence="4" id="KW-0808">Transferase</keyword>
<dbReference type="SMART" id="SM00249">
    <property type="entry name" value="PHD"/>
    <property type="match status" value="1"/>
</dbReference>
<dbReference type="Gene3D" id="2.170.270.10">
    <property type="entry name" value="SET domain"/>
    <property type="match status" value="1"/>
</dbReference>
<feature type="region of interest" description="Disordered" evidence="14">
    <location>
        <begin position="536"/>
        <end position="563"/>
    </location>
</feature>
<evidence type="ECO:0000256" key="6">
    <source>
        <dbReference type="ARBA" id="ARBA00022723"/>
    </source>
</evidence>
<feature type="region of interest" description="Disordered" evidence="14">
    <location>
        <begin position="339"/>
        <end position="373"/>
    </location>
</feature>
<evidence type="ECO:0008006" key="20">
    <source>
        <dbReference type="Google" id="ProtNLM"/>
    </source>
</evidence>
<dbReference type="Gene3D" id="3.30.160.360">
    <property type="match status" value="1"/>
</dbReference>
<dbReference type="Gene3D" id="3.30.40.10">
    <property type="entry name" value="Zinc/RING finger domain, C3HC4 (zinc finger)"/>
    <property type="match status" value="1"/>
</dbReference>
<evidence type="ECO:0000313" key="17">
    <source>
        <dbReference type="EMBL" id="CAF0820072.1"/>
    </source>
</evidence>
<dbReference type="PROSITE" id="PS51805">
    <property type="entry name" value="EPHD"/>
    <property type="match status" value="1"/>
</dbReference>
<dbReference type="Pfam" id="PF00856">
    <property type="entry name" value="SET"/>
    <property type="match status" value="1"/>
</dbReference>
<dbReference type="Pfam" id="PF05964">
    <property type="entry name" value="FYRN"/>
    <property type="match status" value="1"/>
</dbReference>
<feature type="compositionally biased region" description="Polar residues" evidence="14">
    <location>
        <begin position="171"/>
        <end position="183"/>
    </location>
</feature>
<evidence type="ECO:0000256" key="11">
    <source>
        <dbReference type="ARBA" id="ARBA00023015"/>
    </source>
</evidence>
<dbReference type="SUPFAM" id="SSF82199">
    <property type="entry name" value="SET domain"/>
    <property type="match status" value="1"/>
</dbReference>
<feature type="compositionally biased region" description="Low complexity" evidence="14">
    <location>
        <begin position="238"/>
        <end position="257"/>
    </location>
</feature>
<feature type="compositionally biased region" description="Polar residues" evidence="14">
    <location>
        <begin position="27"/>
        <end position="49"/>
    </location>
</feature>
<feature type="compositionally biased region" description="Low complexity" evidence="14">
    <location>
        <begin position="401"/>
        <end position="419"/>
    </location>
</feature>
<dbReference type="GO" id="GO:0042800">
    <property type="term" value="F:histone H3K4 methyltransferase activity"/>
    <property type="evidence" value="ECO:0007669"/>
    <property type="project" value="TreeGrafter"/>
</dbReference>
<keyword evidence="5" id="KW-0949">S-adenosyl-L-methionine</keyword>
<dbReference type="GO" id="GO:0008270">
    <property type="term" value="F:zinc ion binding"/>
    <property type="evidence" value="ECO:0007669"/>
    <property type="project" value="UniProtKB-KW"/>
</dbReference>
<evidence type="ECO:0000256" key="5">
    <source>
        <dbReference type="ARBA" id="ARBA00022691"/>
    </source>
</evidence>
<gene>
    <name evidence="17" type="ORF">OVA965_LOCUS5599</name>
    <name evidence="18" type="ORF">TMI583_LOCUS5596</name>
</gene>
<dbReference type="InterPro" id="IPR046341">
    <property type="entry name" value="SET_dom_sf"/>
</dbReference>
<feature type="region of interest" description="Disordered" evidence="14">
    <location>
        <begin position="171"/>
        <end position="196"/>
    </location>
</feature>
<dbReference type="InterPro" id="IPR013083">
    <property type="entry name" value="Znf_RING/FYVE/PHD"/>
</dbReference>
<dbReference type="PROSITE" id="PS51542">
    <property type="entry name" value="FYRN"/>
    <property type="match status" value="1"/>
</dbReference>
<sequence length="1742" mass="194884">MNESISNKIDIKQENVCIGSSPGDLRIQSTSTSNRNQPMMRTSSVEGSSSMTILVQNPFDDTHHVSPSTALLHSPSNDTTSKFMINSPQISSGSSVPQSPSKQHSLTNLQSPRNIATPNQMGTSTHLISSNNNQDRLLDSPSPNRPQQAPSRNVATIIDSSPTAATAVSQANFQQQQRNTVQPMMQPRHPGPSNAATQMLAGTRTQQPHVQYNRDLLVNYGINVPLLRPPGNSSSFVTTNSDQTSSTSPPTASPLAAGQSTSTTSLIPLPNNIGINIPHTNPNQPSITPMLNLGQFSHPLVTSQTNFIPKENHLQLNTNHPQHSQSTNNTIELNRLFSQQQHSPNTQQARSTPSLANTSKTKRPPNSNNNNQVIQPQLASNQQQQQQMQYHLIKQQQQQQQHISYQQQRQSSQQLPPQYISTNDSSCTAYRTNMPSVSDGLIQTRQMPTMPVNPQQNQALQQALIATDDNILKSLLQINPQTNPDNPSCEMTTPLGKPMSGVVSTLIHQQSTNAEVISNGDLSSEQYDGTQQQFKGIDPSTQNLKDLFNSSSNTISSTHHMHHSPTNSVVIASNLQNHHQQQQSTSTIPQQQNAASSKVTKPRKKRKANELNASIDEDIGTTAKVRKRKKKSSEETEKFVKNSLQQLRDLPMLNPMEPSIDISKEPYSIIGLSDKQYNSEGDFGDVYIETIDDYYRPDPLSALSALERRYRVCSTLFDHPPKLPSPPLTLDSCEKVRELLLALSNTKKIKNTTNNDKNTTEQSSQSQTLTDTPCSPSPPESIVSASTLCDEELDDEAAMTDEKRLQQRLRVEAENIRLLKALTKCYSNELRSISPVLLPSDQPTIKTEQKEFDESTALAKLNNDNKTVATNSSGGSNSDANGRPILGGVDKVSVTLTLTTEASNDVQSVIAAVADLLKIAYPSSVDVRHPVSNYSSTKTAGLNSTSSIAHSNPATTLCNGDYNSLDCFTKGCICSTITTMNCTSTSVNNNNNIFNKSYTHPSRTVYKCGRETGVSIQSLIEMQPKYCRNCNIKLTTDNLFKKRLNELPASIKEYLPLSEPFVYFCNEQCYNLYLTNIHCPPPSSSLTINTQLPTSTATTFTSPQTLSMPLIKNEPMESPPLPSTSSGTSTAVDVVSPNGKKKATLKRRQESVSKPIEKRWKDLRWKRWDPSATLKTIIRLPNTNEIEQLICELKLTLTTNAKKDTRVCSFCNGSGDMETNGPGRLLNLDVGKWCHLNCALWSSEVYETMNGALMSVDLAYKRCLNIECASCKQKGASLMCFHPRCPNTYHFPCAVNNGCGFYKNKTIMCPLHTARTGTNDQILDDKSVFRKVWINRDEVKQIQSYMSQEHDETTYTLRIGSLVLHNVGQLLPHQLQSAAFHNRNFIYPVGYCITRFYWSMNRPNRRCAYICSIIDVNNRPMFRVKVREEEYPEEEFTELTAKAAWHKIVNSIDTLRRQNGLVKMFTMFVSGEDLYGLTEPHIIRLIESLPGVETLQNYAFKYGRLQLLDMPLTLNPTGCARSEPKLQTHFRRHALTLTSSNSTRSALPRTVLGIEDHPQIPYVKHFVLSKSTQYRKLKIEWRQNVFLAKSRIQGLGLFTARDLEKHTMVIEYIGELIRNEVANKREKLYEQQNRGIYMFRIDDEHVIDATMSGGLARYINHSCNPNCVAEVVQIEKDSKIIIITNRRITKGEELMYDYKFDFEDESSKIPLIQQVRSIMIALVIELILTSNAYLTYEFWNQS</sequence>
<feature type="compositionally biased region" description="Polar residues" evidence="14">
    <location>
        <begin position="65"/>
        <end position="86"/>
    </location>
</feature>
<evidence type="ECO:0000256" key="4">
    <source>
        <dbReference type="ARBA" id="ARBA00022679"/>
    </source>
</evidence>
<comment type="caution">
    <text evidence="18">The sequence shown here is derived from an EMBL/GenBank/DDBJ whole genome shotgun (WGS) entry which is preliminary data.</text>
</comment>
<keyword evidence="6" id="KW-0479">Metal-binding</keyword>
<keyword evidence="3" id="KW-0489">Methyltransferase</keyword>
<dbReference type="GO" id="GO:0045944">
    <property type="term" value="P:positive regulation of transcription by RNA polymerase II"/>
    <property type="evidence" value="ECO:0007669"/>
    <property type="project" value="TreeGrafter"/>
</dbReference>
<dbReference type="PROSITE" id="PS50280">
    <property type="entry name" value="SET"/>
    <property type="match status" value="1"/>
</dbReference>
<feature type="region of interest" description="Disordered" evidence="14">
    <location>
        <begin position="65"/>
        <end position="151"/>
    </location>
</feature>
<evidence type="ECO:0000256" key="3">
    <source>
        <dbReference type="ARBA" id="ARBA00022603"/>
    </source>
</evidence>
<organism evidence="18 19">
    <name type="scientific">Didymodactylos carnosus</name>
    <dbReference type="NCBI Taxonomy" id="1234261"/>
    <lineage>
        <taxon>Eukaryota</taxon>
        <taxon>Metazoa</taxon>
        <taxon>Spiralia</taxon>
        <taxon>Gnathifera</taxon>
        <taxon>Rotifera</taxon>
        <taxon>Eurotatoria</taxon>
        <taxon>Bdelloidea</taxon>
        <taxon>Philodinida</taxon>
        <taxon>Philodinidae</taxon>
        <taxon>Didymodactylos</taxon>
    </lineage>
</organism>
<evidence type="ECO:0000256" key="9">
    <source>
        <dbReference type="ARBA" id="ARBA00022833"/>
    </source>
</evidence>
<dbReference type="Pfam" id="PF05965">
    <property type="entry name" value="FYRC"/>
    <property type="match status" value="1"/>
</dbReference>
<dbReference type="FunFam" id="3.30.40.10:FF:000002">
    <property type="entry name" value="Histone-lysine N-methyltransferase"/>
    <property type="match status" value="1"/>
</dbReference>
<evidence type="ECO:0000256" key="14">
    <source>
        <dbReference type="SAM" id="MobiDB-lite"/>
    </source>
</evidence>
<evidence type="ECO:0000256" key="2">
    <source>
        <dbReference type="ARBA" id="ARBA00022553"/>
    </source>
</evidence>
<evidence type="ECO:0000256" key="13">
    <source>
        <dbReference type="ARBA" id="ARBA00023242"/>
    </source>
</evidence>
<evidence type="ECO:0000256" key="8">
    <source>
        <dbReference type="ARBA" id="ARBA00022771"/>
    </source>
</evidence>
<feature type="compositionally biased region" description="Low complexity" evidence="14">
    <location>
        <begin position="87"/>
        <end position="103"/>
    </location>
</feature>
<evidence type="ECO:0000256" key="12">
    <source>
        <dbReference type="ARBA" id="ARBA00023163"/>
    </source>
</evidence>
<dbReference type="InterPro" id="IPR034732">
    <property type="entry name" value="EPHD"/>
</dbReference>
<dbReference type="Proteomes" id="UP000677228">
    <property type="component" value="Unassembled WGS sequence"/>
</dbReference>
<feature type="domain" description="SET" evidence="15">
    <location>
        <begin position="1583"/>
        <end position="1699"/>
    </location>
</feature>
<feature type="compositionally biased region" description="Low complexity" evidence="14">
    <location>
        <begin position="751"/>
        <end position="772"/>
    </location>
</feature>
<reference evidence="18" key="1">
    <citation type="submission" date="2021-02" db="EMBL/GenBank/DDBJ databases">
        <authorList>
            <person name="Nowell W R."/>
        </authorList>
    </citation>
    <scope>NUCLEOTIDE SEQUENCE</scope>
</reference>
<keyword evidence="13" id="KW-0539">Nucleus</keyword>
<feature type="compositionally biased region" description="Polar residues" evidence="14">
    <location>
        <begin position="104"/>
        <end position="151"/>
    </location>
</feature>
<evidence type="ECO:0000313" key="18">
    <source>
        <dbReference type="EMBL" id="CAF3604307.1"/>
    </source>
</evidence>
<dbReference type="InterPro" id="IPR003889">
    <property type="entry name" value="FYrich_C"/>
</dbReference>
<dbReference type="GO" id="GO:0032259">
    <property type="term" value="P:methylation"/>
    <property type="evidence" value="ECO:0007669"/>
    <property type="project" value="UniProtKB-KW"/>
</dbReference>
<keyword evidence="10" id="KW-0156">Chromatin regulator</keyword>
<feature type="domain" description="PHD-type" evidence="16">
    <location>
        <begin position="1205"/>
        <end position="1313"/>
    </location>
</feature>
<dbReference type="PROSITE" id="PS51543">
    <property type="entry name" value="FYRC"/>
    <property type="match status" value="1"/>
</dbReference>
<keyword evidence="7" id="KW-0677">Repeat</keyword>
<feature type="region of interest" description="Disordered" evidence="14">
    <location>
        <begin position="1115"/>
        <end position="1150"/>
    </location>
</feature>
<keyword evidence="2" id="KW-0597">Phosphoprotein</keyword>
<feature type="region of interest" description="Disordered" evidence="14">
    <location>
        <begin position="863"/>
        <end position="884"/>
    </location>
</feature>
<dbReference type="SMART" id="SM00317">
    <property type="entry name" value="SET"/>
    <property type="match status" value="1"/>
</dbReference>
<dbReference type="SMART" id="SM00541">
    <property type="entry name" value="FYRN"/>
    <property type="match status" value="1"/>
</dbReference>
<protein>
    <recommendedName>
        <fullName evidence="20">Histone-lysine N-methyltransferase</fullName>
    </recommendedName>
</protein>
<evidence type="ECO:0000256" key="7">
    <source>
        <dbReference type="ARBA" id="ARBA00022737"/>
    </source>
</evidence>
<dbReference type="InterPro" id="IPR001214">
    <property type="entry name" value="SET_dom"/>
</dbReference>
<accession>A0A8S2H626</accession>
<keyword evidence="8" id="KW-0863">Zinc-finger</keyword>
<dbReference type="EMBL" id="CAJNOK010001596">
    <property type="protein sequence ID" value="CAF0820072.1"/>
    <property type="molecule type" value="Genomic_DNA"/>
</dbReference>
<dbReference type="GO" id="GO:0044666">
    <property type="term" value="C:MLL3/4 complex"/>
    <property type="evidence" value="ECO:0007669"/>
    <property type="project" value="TreeGrafter"/>
</dbReference>
<dbReference type="CDD" id="cd15666">
    <property type="entry name" value="ePHD2_KMT2C_like"/>
    <property type="match status" value="1"/>
</dbReference>
<dbReference type="InterPro" id="IPR001965">
    <property type="entry name" value="Znf_PHD"/>
</dbReference>
<name>A0A8S2H626_9BILA</name>
<dbReference type="PANTHER" id="PTHR45888:SF6">
    <property type="entry name" value="HL01030P-RELATED"/>
    <property type="match status" value="1"/>
</dbReference>
<dbReference type="Pfam" id="PF13771">
    <property type="entry name" value="zf-HC5HC2H"/>
    <property type="match status" value="1"/>
</dbReference>